<dbReference type="EMBL" id="MVHS01000006">
    <property type="protein sequence ID" value="ORA72848.1"/>
    <property type="molecule type" value="Genomic_DNA"/>
</dbReference>
<name>A0A1X0DKE4_9MYCO</name>
<gene>
    <name evidence="1" type="ORF">BST26_04430</name>
</gene>
<sequence length="73" mass="7855">MNTVHEGGRGYEAALRRLPDAHSLALRLRAAGVADEVICTYLHVEPEGLDSVFALAHRKLAAELSKFPDPGSS</sequence>
<reference evidence="1 2" key="1">
    <citation type="submission" date="2016-12" db="EMBL/GenBank/DDBJ databases">
        <title>The new phylogeny of genus Mycobacterium.</title>
        <authorList>
            <person name="Tortoli E."/>
            <person name="Trovato A."/>
            <person name="Cirillo D.M."/>
        </authorList>
    </citation>
    <scope>NUCLEOTIDE SEQUENCE [LARGE SCALE GENOMIC DNA]</scope>
    <source>
        <strain evidence="1 2">DSM 45130</strain>
    </source>
</reference>
<keyword evidence="2" id="KW-1185">Reference proteome</keyword>
<proteinExistence type="predicted"/>
<dbReference type="Proteomes" id="UP000192801">
    <property type="component" value="Unassembled WGS sequence"/>
</dbReference>
<accession>A0A1X0DKE4</accession>
<organism evidence="1 2">
    <name type="scientific">Mycolicibacterium insubricum</name>
    <dbReference type="NCBI Taxonomy" id="444597"/>
    <lineage>
        <taxon>Bacteria</taxon>
        <taxon>Bacillati</taxon>
        <taxon>Actinomycetota</taxon>
        <taxon>Actinomycetes</taxon>
        <taxon>Mycobacteriales</taxon>
        <taxon>Mycobacteriaceae</taxon>
        <taxon>Mycolicibacterium</taxon>
    </lineage>
</organism>
<evidence type="ECO:0000313" key="2">
    <source>
        <dbReference type="Proteomes" id="UP000192801"/>
    </source>
</evidence>
<evidence type="ECO:0000313" key="1">
    <source>
        <dbReference type="EMBL" id="ORA72848.1"/>
    </source>
</evidence>
<dbReference type="RefSeq" id="WP_083029546.1">
    <property type="nucleotide sequence ID" value="NZ_AP022618.1"/>
</dbReference>
<comment type="caution">
    <text evidence="1">The sequence shown here is derived from an EMBL/GenBank/DDBJ whole genome shotgun (WGS) entry which is preliminary data.</text>
</comment>
<dbReference type="AlphaFoldDB" id="A0A1X0DKE4"/>
<protein>
    <submittedName>
        <fullName evidence="1">Uncharacterized protein</fullName>
    </submittedName>
</protein>